<dbReference type="Proteomes" id="UP000229098">
    <property type="component" value="Unassembled WGS sequence"/>
</dbReference>
<organism evidence="1 2">
    <name type="scientific">Candidatus Ryanbacteria bacterium CG10_big_fil_rev_8_21_14_0_10_43_42</name>
    <dbReference type="NCBI Taxonomy" id="1974864"/>
    <lineage>
        <taxon>Bacteria</taxon>
        <taxon>Candidatus Ryaniibacteriota</taxon>
    </lineage>
</organism>
<protein>
    <submittedName>
        <fullName evidence="1">Uncharacterized protein</fullName>
    </submittedName>
</protein>
<sequence length="87" mass="9965">MLIIAALIATINPRVDTNFNHPLSFFNDEIDKMYKTNNSGTVNTMKPIVRGYKSALSELYISAKLNIIKKKINKCRKFILILLFSLM</sequence>
<gene>
    <name evidence="1" type="ORF">COU90_04780</name>
</gene>
<name>A0A2M8KW65_9BACT</name>
<dbReference type="AlphaFoldDB" id="A0A2M8KW65"/>
<evidence type="ECO:0000313" key="2">
    <source>
        <dbReference type="Proteomes" id="UP000229098"/>
    </source>
</evidence>
<proteinExistence type="predicted"/>
<comment type="caution">
    <text evidence="1">The sequence shown here is derived from an EMBL/GenBank/DDBJ whole genome shotgun (WGS) entry which is preliminary data.</text>
</comment>
<evidence type="ECO:0000313" key="1">
    <source>
        <dbReference type="EMBL" id="PJE64157.1"/>
    </source>
</evidence>
<accession>A0A2M8KW65</accession>
<reference evidence="2" key="1">
    <citation type="submission" date="2017-09" db="EMBL/GenBank/DDBJ databases">
        <title>Depth-based differentiation of microbial function through sediment-hosted aquifers and enrichment of novel symbionts in the deep terrestrial subsurface.</title>
        <authorList>
            <person name="Probst A.J."/>
            <person name="Ladd B."/>
            <person name="Jarett J.K."/>
            <person name="Geller-Mcgrath D.E."/>
            <person name="Sieber C.M.K."/>
            <person name="Emerson J.B."/>
            <person name="Anantharaman K."/>
            <person name="Thomas B.C."/>
            <person name="Malmstrom R."/>
            <person name="Stieglmeier M."/>
            <person name="Klingl A."/>
            <person name="Woyke T."/>
            <person name="Ryan C.M."/>
            <person name="Banfield J.F."/>
        </authorList>
    </citation>
    <scope>NUCLEOTIDE SEQUENCE [LARGE SCALE GENOMIC DNA]</scope>
</reference>
<dbReference type="EMBL" id="PFEF01000010">
    <property type="protein sequence ID" value="PJE64157.1"/>
    <property type="molecule type" value="Genomic_DNA"/>
</dbReference>